<proteinExistence type="predicted"/>
<dbReference type="AlphaFoldDB" id="A0A0F4ZKP6"/>
<gene>
    <name evidence="1" type="ORF">TD95_004363</name>
</gene>
<dbReference type="OrthoDB" id="4991875at2759"/>
<name>A0A0F4ZKP6_9PEZI</name>
<organism evidence="1 2">
    <name type="scientific">Thielaviopsis punctulata</name>
    <dbReference type="NCBI Taxonomy" id="72032"/>
    <lineage>
        <taxon>Eukaryota</taxon>
        <taxon>Fungi</taxon>
        <taxon>Dikarya</taxon>
        <taxon>Ascomycota</taxon>
        <taxon>Pezizomycotina</taxon>
        <taxon>Sordariomycetes</taxon>
        <taxon>Hypocreomycetidae</taxon>
        <taxon>Microascales</taxon>
        <taxon>Ceratocystidaceae</taxon>
        <taxon>Thielaviopsis</taxon>
    </lineage>
</organism>
<accession>A0A0F4ZKP6</accession>
<dbReference type="Proteomes" id="UP000033483">
    <property type="component" value="Unassembled WGS sequence"/>
</dbReference>
<reference evidence="1 2" key="1">
    <citation type="submission" date="2015-03" db="EMBL/GenBank/DDBJ databases">
        <authorList>
            <person name="Radwan O."/>
            <person name="Al-Naeli F.A."/>
            <person name="Rendon G.A."/>
            <person name="Fields C."/>
        </authorList>
    </citation>
    <scope>NUCLEOTIDE SEQUENCE [LARGE SCALE GENOMIC DNA]</scope>
    <source>
        <strain evidence="1">CR-DP1</strain>
    </source>
</reference>
<evidence type="ECO:0000313" key="2">
    <source>
        <dbReference type="Proteomes" id="UP000033483"/>
    </source>
</evidence>
<comment type="caution">
    <text evidence="1">The sequence shown here is derived from an EMBL/GenBank/DDBJ whole genome shotgun (WGS) entry which is preliminary data.</text>
</comment>
<evidence type="ECO:0000313" key="1">
    <source>
        <dbReference type="EMBL" id="KKA30785.1"/>
    </source>
</evidence>
<dbReference type="EMBL" id="LAEV01000251">
    <property type="protein sequence ID" value="KKA30785.1"/>
    <property type="molecule type" value="Genomic_DNA"/>
</dbReference>
<keyword evidence="2" id="KW-1185">Reference proteome</keyword>
<sequence length="194" mass="20043">MALSAVFMATVPGAAQESSAAPAQVTLDTVSIFLPGYNKNSWDELRGSVITKTPPSCGLEAGVPFVITEGSNTLVYHQTKASTYTGHFTCNLTGTTAAQCTGYSSYQAGYDPDVTAPSEAHWTTTYAASALATEWGTLTLDATQPAVGDTIQTDPFEATSLPEESAASSGGMRTGATAVDGWAGLGVVLAFWVL</sequence>
<protein>
    <submittedName>
        <fullName evidence="1">Uncharacterized protein</fullName>
    </submittedName>
</protein>